<dbReference type="InterPro" id="IPR016909">
    <property type="entry name" value="rRNA_lsu_MeTfrase_F"/>
</dbReference>
<keyword evidence="4 6" id="KW-0808">Transferase</keyword>
<protein>
    <recommendedName>
        <fullName evidence="6">Ribosomal RNA large subunit methyltransferase F</fullName>
        <ecNumber evidence="6">2.1.1.181</ecNumber>
    </recommendedName>
    <alternativeName>
        <fullName evidence="6">23S rRNA mA1618 methyltransferase</fullName>
    </alternativeName>
    <alternativeName>
        <fullName evidence="6">rRNA adenine N-6-methyltransferase</fullName>
    </alternativeName>
</protein>
<keyword evidence="5 6" id="KW-0949">S-adenosyl-L-methionine</keyword>
<evidence type="ECO:0000256" key="4">
    <source>
        <dbReference type="ARBA" id="ARBA00022679"/>
    </source>
</evidence>
<evidence type="ECO:0000313" key="7">
    <source>
        <dbReference type="EMBL" id="ASP39964.1"/>
    </source>
</evidence>
<dbReference type="GO" id="GO:0052907">
    <property type="term" value="F:23S rRNA (adenine(1618)-N(6))-methyltransferase activity"/>
    <property type="evidence" value="ECO:0007669"/>
    <property type="project" value="UniProtKB-EC"/>
</dbReference>
<evidence type="ECO:0000256" key="1">
    <source>
        <dbReference type="ARBA" id="ARBA00022490"/>
    </source>
</evidence>
<comment type="function">
    <text evidence="6">Specifically methylates the adenine in position 1618 of 23S rRNA.</text>
</comment>
<comment type="catalytic activity">
    <reaction evidence="6">
        <text>adenosine(1618) in 23S rRNA + S-adenosyl-L-methionine = N(6)-methyladenosine(1618) in 23S rRNA + S-adenosyl-L-homocysteine + H(+)</text>
        <dbReference type="Rhea" id="RHEA:16497"/>
        <dbReference type="Rhea" id="RHEA-COMP:10229"/>
        <dbReference type="Rhea" id="RHEA-COMP:10231"/>
        <dbReference type="ChEBI" id="CHEBI:15378"/>
        <dbReference type="ChEBI" id="CHEBI:57856"/>
        <dbReference type="ChEBI" id="CHEBI:59789"/>
        <dbReference type="ChEBI" id="CHEBI:74411"/>
        <dbReference type="ChEBI" id="CHEBI:74449"/>
        <dbReference type="EC" id="2.1.1.181"/>
    </reaction>
</comment>
<dbReference type="CDD" id="cd02440">
    <property type="entry name" value="AdoMet_MTases"/>
    <property type="match status" value="1"/>
</dbReference>
<dbReference type="KEGG" id="bsan:CHH28_15360"/>
<name>A0A222FN64_9GAMM</name>
<dbReference type="GO" id="GO:0005737">
    <property type="term" value="C:cytoplasm"/>
    <property type="evidence" value="ECO:0007669"/>
    <property type="project" value="UniProtKB-SubCell"/>
</dbReference>
<proteinExistence type="inferred from homology"/>
<comment type="subcellular location">
    <subcellularLocation>
        <location evidence="6">Cytoplasm</location>
    </subcellularLocation>
</comment>
<keyword evidence="8" id="KW-1185">Reference proteome</keyword>
<dbReference type="GO" id="GO:0070475">
    <property type="term" value="P:rRNA base methylation"/>
    <property type="evidence" value="ECO:0007669"/>
    <property type="project" value="TreeGrafter"/>
</dbReference>
<keyword evidence="2 6" id="KW-0698">rRNA processing</keyword>
<dbReference type="PIRSF" id="PIRSF029038">
    <property type="entry name" value="Mtase_YbiN_prd"/>
    <property type="match status" value="1"/>
</dbReference>
<dbReference type="InterPro" id="IPR010286">
    <property type="entry name" value="METTL16/RlmF"/>
</dbReference>
<evidence type="ECO:0000256" key="3">
    <source>
        <dbReference type="ARBA" id="ARBA00022603"/>
    </source>
</evidence>
<evidence type="ECO:0000256" key="6">
    <source>
        <dbReference type="HAMAP-Rule" id="MF_01848"/>
    </source>
</evidence>
<accession>A0A222FN64</accession>
<sequence>MHPNNPHQGEYPMAELLQALPELQQFTRLGKRGQTTIDFTHADAVLCLNRALLKHYYQIDHWQIPAGYLCPPIPGRADYIHCLADIVTELDWPKPVTVLDIGTGANLIYPILAARSFRWRAIGADIDPVAVASAKAIVDANPILRGKIDIRQQPGKGILRGIIQNGEKIHATMCNPPFYRDVAEAERHNQRKWKNLGQKTGQRNFGGQHNELWCDGGEAQFLRQMIDESVEFAGQVGWFTSLVASHKNIPALQGRLKGVNAAEVRVVEMAQGQKRSRLIAWRF</sequence>
<evidence type="ECO:0000313" key="8">
    <source>
        <dbReference type="Proteomes" id="UP000202440"/>
    </source>
</evidence>
<evidence type="ECO:0000256" key="2">
    <source>
        <dbReference type="ARBA" id="ARBA00022552"/>
    </source>
</evidence>
<dbReference type="Proteomes" id="UP000202440">
    <property type="component" value="Chromosome"/>
</dbReference>
<dbReference type="EC" id="2.1.1.181" evidence="6"/>
<dbReference type="NCBIfam" id="NF008725">
    <property type="entry name" value="PRK11727.1"/>
    <property type="match status" value="1"/>
</dbReference>
<dbReference type="EMBL" id="CP022530">
    <property type="protein sequence ID" value="ASP39964.1"/>
    <property type="molecule type" value="Genomic_DNA"/>
</dbReference>
<dbReference type="PANTHER" id="PTHR13393">
    <property type="entry name" value="SAM-DEPENDENT METHYLTRANSFERASE"/>
    <property type="match status" value="1"/>
</dbReference>
<comment type="similarity">
    <text evidence="6">Belongs to the methyltransferase superfamily. METTL16/RlmF family.</text>
</comment>
<dbReference type="SUPFAM" id="SSF53335">
    <property type="entry name" value="S-adenosyl-L-methionine-dependent methyltransferases"/>
    <property type="match status" value="1"/>
</dbReference>
<keyword evidence="3 6" id="KW-0489">Methyltransferase</keyword>
<dbReference type="InterPro" id="IPR029063">
    <property type="entry name" value="SAM-dependent_MTases_sf"/>
</dbReference>
<dbReference type="PANTHER" id="PTHR13393:SF0">
    <property type="entry name" value="RNA N6-ADENOSINE-METHYLTRANSFERASE METTL16"/>
    <property type="match status" value="1"/>
</dbReference>
<reference evidence="7 8" key="1">
    <citation type="submission" date="2017-07" db="EMBL/GenBank/DDBJ databases">
        <title>Annotated genome sequence of Bacterioplanes sanyensis isolated from Red Sea.</title>
        <authorList>
            <person name="Rehman Z.U."/>
        </authorList>
    </citation>
    <scope>NUCLEOTIDE SEQUENCE [LARGE SCALE GENOMIC DNA]</scope>
    <source>
        <strain evidence="7 8">NV9</strain>
    </source>
</reference>
<dbReference type="Pfam" id="PF05971">
    <property type="entry name" value="Methyltransf_10"/>
    <property type="match status" value="1"/>
</dbReference>
<organism evidence="7 8">
    <name type="scientific">Bacterioplanes sanyensis</name>
    <dbReference type="NCBI Taxonomy" id="1249553"/>
    <lineage>
        <taxon>Bacteria</taxon>
        <taxon>Pseudomonadati</taxon>
        <taxon>Pseudomonadota</taxon>
        <taxon>Gammaproteobacteria</taxon>
        <taxon>Oceanospirillales</taxon>
        <taxon>Oceanospirillaceae</taxon>
        <taxon>Bacterioplanes</taxon>
    </lineage>
</organism>
<dbReference type="HAMAP" id="MF_01848">
    <property type="entry name" value="23SrRNA_methyltr_F"/>
    <property type="match status" value="1"/>
</dbReference>
<dbReference type="Gene3D" id="3.40.50.150">
    <property type="entry name" value="Vaccinia Virus protein VP39"/>
    <property type="match status" value="1"/>
</dbReference>
<evidence type="ECO:0000256" key="5">
    <source>
        <dbReference type="ARBA" id="ARBA00022691"/>
    </source>
</evidence>
<dbReference type="OrthoDB" id="1115728at2"/>
<keyword evidence="1 6" id="KW-0963">Cytoplasm</keyword>
<gene>
    <name evidence="6" type="primary">rlmF</name>
    <name evidence="7" type="ORF">CHH28_15360</name>
</gene>
<dbReference type="AlphaFoldDB" id="A0A222FN64"/>
<dbReference type="RefSeq" id="WP_094061138.1">
    <property type="nucleotide sequence ID" value="NZ_CP022530.1"/>
</dbReference>